<dbReference type="SMART" id="SM00184">
    <property type="entry name" value="RING"/>
    <property type="match status" value="1"/>
</dbReference>
<dbReference type="Gene3D" id="3.30.40.10">
    <property type="entry name" value="Zinc/RING finger domain, C3HC4 (zinc finger)"/>
    <property type="match status" value="1"/>
</dbReference>
<evidence type="ECO:0000259" key="2">
    <source>
        <dbReference type="PROSITE" id="PS50089"/>
    </source>
</evidence>
<dbReference type="GO" id="GO:0008270">
    <property type="term" value="F:zinc ion binding"/>
    <property type="evidence" value="ECO:0007669"/>
    <property type="project" value="UniProtKB-KW"/>
</dbReference>
<keyword evidence="4" id="KW-1185">Reference proteome</keyword>
<gene>
    <name evidence="3" type="ORF">B0J15DRAFT_573044</name>
</gene>
<evidence type="ECO:0000313" key="3">
    <source>
        <dbReference type="EMBL" id="KAH7272345.1"/>
    </source>
</evidence>
<dbReference type="PROSITE" id="PS50089">
    <property type="entry name" value="ZF_RING_2"/>
    <property type="match status" value="1"/>
</dbReference>
<dbReference type="Proteomes" id="UP000736672">
    <property type="component" value="Unassembled WGS sequence"/>
</dbReference>
<keyword evidence="1" id="KW-0479">Metal-binding</keyword>
<dbReference type="AlphaFoldDB" id="A0A9P9L1P4"/>
<evidence type="ECO:0000313" key="4">
    <source>
        <dbReference type="Proteomes" id="UP000736672"/>
    </source>
</evidence>
<sequence>MCIKVDRWFYCPVQGQGPPVPPEREHTNTHDNFWTYWDHGETAGLDEQREINLPTFPGYHYVHHNDKRWIRCAMTHSRVCQEYPLEIRTELYDIPCPDCSQDDPCVLSAQPIRTYKNPSPNMTPDAFAHIADAYAYEIITLITSFLRIQINDLGLEEADWNVYQRGLYCTQERNHIIADRAQNPDGPLRHICALDCACTVRPWAHNASRAARNQDATNVRIRAAQEWFYYAYTDEEPSWWTDTYFGHMPNQLWLNMHEEGLQRYTDQISQITKAVYDLNRLGPTIQAASENRSRFVHSNYQRYIRLGQSTAAQLITLPCLDPGITTEFLDLLMRDHFLTALCPHIDPTNDQIYTLDCQKTPTEAMKMLLFYSRRVFGDDDTRREAFRRGVRQSALVNALGRNRAICHHNALVKKQVAEGFALTRVANSRYAAARTQTCPICADDFDNSSAVLQTPTHLRAVEMPCCHQFMHVHCLKGSALHWEKCPLCNRNLKDVGLSIERFAPDQYIQQEVRREDLPEGMMRRPNASERELVEVNRHLIIDYVRNRIAEEEAAALPAFIPVQTEWI</sequence>
<dbReference type="EMBL" id="JAGTJS010000003">
    <property type="protein sequence ID" value="KAH7272345.1"/>
    <property type="molecule type" value="Genomic_DNA"/>
</dbReference>
<accession>A0A9P9L1P4</accession>
<dbReference type="InterPro" id="IPR013083">
    <property type="entry name" value="Znf_RING/FYVE/PHD"/>
</dbReference>
<dbReference type="SUPFAM" id="SSF57850">
    <property type="entry name" value="RING/U-box"/>
    <property type="match status" value="1"/>
</dbReference>
<keyword evidence="1" id="KW-0862">Zinc</keyword>
<comment type="caution">
    <text evidence="3">The sequence shown here is derived from an EMBL/GenBank/DDBJ whole genome shotgun (WGS) entry which is preliminary data.</text>
</comment>
<proteinExistence type="predicted"/>
<reference evidence="3" key="1">
    <citation type="journal article" date="2021" name="Nat. Commun.">
        <title>Genetic determinants of endophytism in the Arabidopsis root mycobiome.</title>
        <authorList>
            <person name="Mesny F."/>
            <person name="Miyauchi S."/>
            <person name="Thiergart T."/>
            <person name="Pickel B."/>
            <person name="Atanasova L."/>
            <person name="Karlsson M."/>
            <person name="Huettel B."/>
            <person name="Barry K.W."/>
            <person name="Haridas S."/>
            <person name="Chen C."/>
            <person name="Bauer D."/>
            <person name="Andreopoulos W."/>
            <person name="Pangilinan J."/>
            <person name="LaButti K."/>
            <person name="Riley R."/>
            <person name="Lipzen A."/>
            <person name="Clum A."/>
            <person name="Drula E."/>
            <person name="Henrissat B."/>
            <person name="Kohler A."/>
            <person name="Grigoriev I.V."/>
            <person name="Martin F.M."/>
            <person name="Hacquard S."/>
        </authorList>
    </citation>
    <scope>NUCLEOTIDE SEQUENCE</scope>
    <source>
        <strain evidence="3">FSSC 5 MPI-SDFR-AT-0091</strain>
    </source>
</reference>
<protein>
    <recommendedName>
        <fullName evidence="2">RING-type domain-containing protein</fullName>
    </recommendedName>
</protein>
<evidence type="ECO:0000256" key="1">
    <source>
        <dbReference type="PROSITE-ProRule" id="PRU00175"/>
    </source>
</evidence>
<name>A0A9P9L1P4_FUSSL</name>
<dbReference type="OrthoDB" id="5001299at2759"/>
<organism evidence="3 4">
    <name type="scientific">Fusarium solani</name>
    <name type="common">Filamentous fungus</name>
    <dbReference type="NCBI Taxonomy" id="169388"/>
    <lineage>
        <taxon>Eukaryota</taxon>
        <taxon>Fungi</taxon>
        <taxon>Dikarya</taxon>
        <taxon>Ascomycota</taxon>
        <taxon>Pezizomycotina</taxon>
        <taxon>Sordariomycetes</taxon>
        <taxon>Hypocreomycetidae</taxon>
        <taxon>Hypocreales</taxon>
        <taxon>Nectriaceae</taxon>
        <taxon>Fusarium</taxon>
        <taxon>Fusarium solani species complex</taxon>
    </lineage>
</organism>
<dbReference type="InterPro" id="IPR001841">
    <property type="entry name" value="Znf_RING"/>
</dbReference>
<keyword evidence="1" id="KW-0863">Zinc-finger</keyword>
<feature type="domain" description="RING-type" evidence="2">
    <location>
        <begin position="438"/>
        <end position="489"/>
    </location>
</feature>